<evidence type="ECO:0000256" key="1">
    <source>
        <dbReference type="ARBA" id="ARBA00004123"/>
    </source>
</evidence>
<organism evidence="12 13">
    <name type="scientific">Lasallia pustulata</name>
    <dbReference type="NCBI Taxonomy" id="136370"/>
    <lineage>
        <taxon>Eukaryota</taxon>
        <taxon>Fungi</taxon>
        <taxon>Dikarya</taxon>
        <taxon>Ascomycota</taxon>
        <taxon>Pezizomycotina</taxon>
        <taxon>Lecanoromycetes</taxon>
        <taxon>OSLEUM clade</taxon>
        <taxon>Umbilicariomycetidae</taxon>
        <taxon>Umbilicariales</taxon>
        <taxon>Umbilicariaceae</taxon>
        <taxon>Lasallia</taxon>
    </lineage>
</organism>
<dbReference type="InterPro" id="IPR019364">
    <property type="entry name" value="Mediatior_Med8_fun/met"/>
</dbReference>
<keyword evidence="6 9" id="KW-0804">Transcription</keyword>
<feature type="compositionally biased region" description="Acidic residues" evidence="11">
    <location>
        <begin position="179"/>
        <end position="192"/>
    </location>
</feature>
<evidence type="ECO:0000256" key="6">
    <source>
        <dbReference type="ARBA" id="ARBA00023163"/>
    </source>
</evidence>
<dbReference type="GO" id="GO:0016592">
    <property type="term" value="C:mediator complex"/>
    <property type="evidence" value="ECO:0007669"/>
    <property type="project" value="InterPro"/>
</dbReference>
<keyword evidence="10" id="KW-0175">Coiled coil</keyword>
<dbReference type="GO" id="GO:0070847">
    <property type="term" value="C:core mediator complex"/>
    <property type="evidence" value="ECO:0007669"/>
    <property type="project" value="TreeGrafter"/>
</dbReference>
<evidence type="ECO:0000256" key="8">
    <source>
        <dbReference type="ARBA" id="ARBA00031261"/>
    </source>
</evidence>
<dbReference type="AlphaFoldDB" id="A0A5M8PDV3"/>
<evidence type="ECO:0000313" key="13">
    <source>
        <dbReference type="Proteomes" id="UP000324767"/>
    </source>
</evidence>
<evidence type="ECO:0000256" key="4">
    <source>
        <dbReference type="ARBA" id="ARBA00023015"/>
    </source>
</evidence>
<evidence type="ECO:0000256" key="10">
    <source>
        <dbReference type="SAM" id="Coils"/>
    </source>
</evidence>
<accession>A0A5M8PDV3</accession>
<dbReference type="Gene3D" id="1.20.58.1710">
    <property type="match status" value="1"/>
</dbReference>
<comment type="subunit">
    <text evidence="9">Component of the Mediator complex.</text>
</comment>
<keyword evidence="7 9" id="KW-0539">Nucleus</keyword>
<evidence type="ECO:0000256" key="5">
    <source>
        <dbReference type="ARBA" id="ARBA00023159"/>
    </source>
</evidence>
<dbReference type="PANTHER" id="PTHR13074:SF9">
    <property type="entry name" value="MEDIATOR OF RNA POLYMERASE II TRANSCRIPTION SUBUNIT 8"/>
    <property type="match status" value="1"/>
</dbReference>
<evidence type="ECO:0000256" key="11">
    <source>
        <dbReference type="SAM" id="MobiDB-lite"/>
    </source>
</evidence>
<dbReference type="Proteomes" id="UP000324767">
    <property type="component" value="Unassembled WGS sequence"/>
</dbReference>
<feature type="coiled-coil region" evidence="10">
    <location>
        <begin position="2"/>
        <end position="32"/>
    </location>
</feature>
<evidence type="ECO:0000256" key="9">
    <source>
        <dbReference type="RuleBase" id="RU364144"/>
    </source>
</evidence>
<evidence type="ECO:0000256" key="7">
    <source>
        <dbReference type="ARBA" id="ARBA00023242"/>
    </source>
</evidence>
<feature type="compositionally biased region" description="Basic and acidic residues" evidence="11">
    <location>
        <begin position="218"/>
        <end position="229"/>
    </location>
</feature>
<keyword evidence="4 9" id="KW-0805">Transcription regulation</keyword>
<feature type="region of interest" description="Disordered" evidence="11">
    <location>
        <begin position="173"/>
        <end position="239"/>
    </location>
</feature>
<dbReference type="PANTHER" id="PTHR13074">
    <property type="entry name" value="MEDIATOR OF RNA POLYMERASE II TRANSCRIPTION SUBUNIT 8"/>
    <property type="match status" value="1"/>
</dbReference>
<dbReference type="EMBL" id="VXIT01000017">
    <property type="protein sequence ID" value="KAA6407519.1"/>
    <property type="molecule type" value="Genomic_DNA"/>
</dbReference>
<evidence type="ECO:0000256" key="2">
    <source>
        <dbReference type="ARBA" id="ARBA00005716"/>
    </source>
</evidence>
<proteinExistence type="inferred from homology"/>
<protein>
    <recommendedName>
        <fullName evidence="3 9">Mediator of RNA polymerase II transcription subunit 8</fullName>
    </recommendedName>
    <alternativeName>
        <fullName evidence="8 9">Mediator complex subunit 8</fullName>
    </alternativeName>
</protein>
<dbReference type="GO" id="GO:0003712">
    <property type="term" value="F:transcription coregulator activity"/>
    <property type="evidence" value="ECO:0007669"/>
    <property type="project" value="InterPro"/>
</dbReference>
<evidence type="ECO:0000313" key="12">
    <source>
        <dbReference type="EMBL" id="KAA6407519.1"/>
    </source>
</evidence>
<gene>
    <name evidence="9" type="primary">MED8</name>
    <name evidence="12" type="ORF">FRX48_08762</name>
</gene>
<dbReference type="GO" id="GO:0000978">
    <property type="term" value="F:RNA polymerase II cis-regulatory region sequence-specific DNA binding"/>
    <property type="evidence" value="ECO:0007669"/>
    <property type="project" value="TreeGrafter"/>
</dbReference>
<sequence length="253" mass="28127">MAELSQQDIRALEQTRQRLSQLTNSLASLQQNILQTDPLPPWSSLQSLAAIISQNLASVSQHLNTHRDLFASMPVYPLPQFPGRTQENLLGQLLRKKLEPTVEDWVEKGRAVATEAAEDGQTGGLKRQEMLNLWTWAGMAANEQARKHTWGGNYTLEEKEGGIENVVTGLRRQLKENPDDSSDDEDDEEAMDDQAPPGGDEMEIVGARRRSGAAGLEFELRKNSERKAPEAPSKTLPLDDVLRFMMTGAEPRG</sequence>
<dbReference type="Gene3D" id="6.10.250.2610">
    <property type="match status" value="1"/>
</dbReference>
<dbReference type="Pfam" id="PF10232">
    <property type="entry name" value="Med8"/>
    <property type="match status" value="1"/>
</dbReference>
<evidence type="ECO:0000256" key="3">
    <source>
        <dbReference type="ARBA" id="ARBA00020637"/>
    </source>
</evidence>
<comment type="function">
    <text evidence="9">Component of the Mediator complex, a coactivator involved in the regulated transcription of nearly all RNA polymerase II-dependent genes. Mediator functions as a bridge to convey information from gene-specific regulatory proteins to the basal RNA polymerase II transcription machinery. Mediator is recruited to promoters by direct interactions with regulatory proteins and serves as a scaffold for the assembly of a functional preinitiation complex with RNA polymerase II and the general transcription factors.</text>
</comment>
<keyword evidence="5 9" id="KW-0010">Activator</keyword>
<reference evidence="12 13" key="1">
    <citation type="submission" date="2019-09" db="EMBL/GenBank/DDBJ databases">
        <title>The hologenome of the rock-dwelling lichen Lasallia pustulata.</title>
        <authorList>
            <person name="Greshake Tzovaras B."/>
            <person name="Segers F."/>
            <person name="Bicker A."/>
            <person name="Dal Grande F."/>
            <person name="Otte J."/>
            <person name="Hankeln T."/>
            <person name="Schmitt I."/>
            <person name="Ebersberger I."/>
        </authorList>
    </citation>
    <scope>NUCLEOTIDE SEQUENCE [LARGE SCALE GENOMIC DNA]</scope>
    <source>
        <strain evidence="12">A1-1</strain>
    </source>
</reference>
<comment type="similarity">
    <text evidence="2 9">Belongs to the Mediator complex subunit 8 family.</text>
</comment>
<dbReference type="OrthoDB" id="5329317at2759"/>
<dbReference type="GO" id="GO:0006357">
    <property type="term" value="P:regulation of transcription by RNA polymerase II"/>
    <property type="evidence" value="ECO:0007669"/>
    <property type="project" value="InterPro"/>
</dbReference>
<comment type="subcellular location">
    <subcellularLocation>
        <location evidence="1 9">Nucleus</location>
    </subcellularLocation>
</comment>
<comment type="caution">
    <text evidence="12">The sequence shown here is derived from an EMBL/GenBank/DDBJ whole genome shotgun (WGS) entry which is preliminary data.</text>
</comment>
<name>A0A5M8PDV3_9LECA</name>